<proteinExistence type="predicted"/>
<dbReference type="NCBIfam" id="NF041681">
    <property type="entry name" value="HGxxPAAW"/>
    <property type="match status" value="1"/>
</dbReference>
<dbReference type="Proteomes" id="UP001592528">
    <property type="component" value="Unassembled WGS sequence"/>
</dbReference>
<organism evidence="2 3">
    <name type="scientific">Streptacidiphilus cavernicola</name>
    <dbReference type="NCBI Taxonomy" id="3342716"/>
    <lineage>
        <taxon>Bacteria</taxon>
        <taxon>Bacillati</taxon>
        <taxon>Actinomycetota</taxon>
        <taxon>Actinomycetes</taxon>
        <taxon>Kitasatosporales</taxon>
        <taxon>Streptomycetaceae</taxon>
        <taxon>Streptacidiphilus</taxon>
    </lineage>
</organism>
<name>A0ABV6UQW7_9ACTN</name>
<sequence length="84" mass="8255">MSGSAHGHTTAAWTGVTISFIGFLLAGVAMVIPSPILVIVGLVLALVGPGVGKMLSAAGYGKKVDTAPKVDTAKKTPVGTGASH</sequence>
<gene>
    <name evidence="2" type="ORF">ACEZDJ_21095</name>
</gene>
<accession>A0ABV6UQW7</accession>
<protein>
    <submittedName>
        <fullName evidence="2">HGxxPAAW family protein</fullName>
    </submittedName>
</protein>
<dbReference type="EMBL" id="JBHEZZ010000011">
    <property type="protein sequence ID" value="MFC1403791.1"/>
    <property type="molecule type" value="Genomic_DNA"/>
</dbReference>
<dbReference type="RefSeq" id="WP_030248296.1">
    <property type="nucleotide sequence ID" value="NZ_JBHEZZ010000011.1"/>
</dbReference>
<keyword evidence="3" id="KW-1185">Reference proteome</keyword>
<dbReference type="InterPro" id="IPR046550">
    <property type="entry name" value="DUF6704"/>
</dbReference>
<reference evidence="2 3" key="1">
    <citation type="submission" date="2024-09" db="EMBL/GenBank/DDBJ databases">
        <authorList>
            <person name="Lee S.D."/>
        </authorList>
    </citation>
    <scope>NUCLEOTIDE SEQUENCE [LARGE SCALE GENOMIC DNA]</scope>
    <source>
        <strain evidence="2 3">N1-5</strain>
    </source>
</reference>
<keyword evidence="1" id="KW-0812">Transmembrane</keyword>
<keyword evidence="1" id="KW-0472">Membrane</keyword>
<evidence type="ECO:0000313" key="3">
    <source>
        <dbReference type="Proteomes" id="UP001592528"/>
    </source>
</evidence>
<evidence type="ECO:0000313" key="2">
    <source>
        <dbReference type="EMBL" id="MFC1403791.1"/>
    </source>
</evidence>
<comment type="caution">
    <text evidence="2">The sequence shown here is derived from an EMBL/GenBank/DDBJ whole genome shotgun (WGS) entry which is preliminary data.</text>
</comment>
<keyword evidence="1" id="KW-1133">Transmembrane helix</keyword>
<feature type="transmembrane region" description="Helical" evidence="1">
    <location>
        <begin position="20"/>
        <end position="47"/>
    </location>
</feature>
<evidence type="ECO:0000256" key="1">
    <source>
        <dbReference type="SAM" id="Phobius"/>
    </source>
</evidence>
<dbReference type="Pfam" id="PF20447">
    <property type="entry name" value="DUF6704"/>
    <property type="match status" value="1"/>
</dbReference>